<dbReference type="PANTHER" id="PTHR13022">
    <property type="entry name" value="EUKARYOTIC TRANSLATION INITIATION FACTOR 3 SUBUNIT 11"/>
    <property type="match status" value="1"/>
</dbReference>
<accession>A0A835EV77</accession>
<gene>
    <name evidence="5" type="ORF">HU200_025649</name>
</gene>
<dbReference type="SUPFAM" id="SSF48371">
    <property type="entry name" value="ARM repeat"/>
    <property type="match status" value="1"/>
</dbReference>
<comment type="function">
    <text evidence="4">Component of the eukaryotic translation initiation factor 3 (eIF-3) complex, which is involved in protein synthesis of a specialized repertoire of mRNAs and, together with other initiation factors, stimulates binding of mRNA and methionyl-tRNAi to the 40S ribosome. The eIF-3 complex specifically targets and initiates translation of a subset of mRNAs involved in cell proliferation.</text>
</comment>
<comment type="subunit">
    <text evidence="4">Component of the eukaryotic translation initiation factor 3 (eIF-3) complex.</text>
</comment>
<dbReference type="InterPro" id="IPR016024">
    <property type="entry name" value="ARM-type_fold"/>
</dbReference>
<comment type="subcellular location">
    <subcellularLocation>
        <location evidence="4">Cytoplasm</location>
    </subcellularLocation>
</comment>
<sequence>MATEQAAENYTVEDLVALNPYNPDILNDLEKFVNEQVSSQTYNLDANLSLLRLYQFEPERMSIQIVARILIKALMAMPAPDFSLCLFLIPEHVIDLTNVSDVQHAVLLPSVFVATFFYVRSLNCFESILSSLVYTFVVANGGAIQDIDSSFSLPGGFEQAIQTYAIHLLSLTYQKVPRPVLAEAINIEGLALDKFLEYHAANSGWVIEKGGQSQVIVLPRNEFNHPELKKNTADSVPFEHVTRIFPVLS</sequence>
<dbReference type="OrthoDB" id="337745at2759"/>
<keyword evidence="6" id="KW-1185">Reference proteome</keyword>
<dbReference type="Gene3D" id="1.25.40.250">
    <property type="entry name" value="ARM repeat, domain 1"/>
    <property type="match status" value="1"/>
</dbReference>
<dbReference type="PANTHER" id="PTHR13022:SF0">
    <property type="entry name" value="EUKARYOTIC TRANSLATION INITIATION FACTOR 3 SUBUNIT K"/>
    <property type="match status" value="1"/>
</dbReference>
<evidence type="ECO:0000313" key="6">
    <source>
        <dbReference type="Proteomes" id="UP000636709"/>
    </source>
</evidence>
<comment type="similarity">
    <text evidence="4">Belongs to the eIF-3 subunit K family.</text>
</comment>
<dbReference type="GO" id="GO:0001732">
    <property type="term" value="P:formation of cytoplasmic translation initiation complex"/>
    <property type="evidence" value="ECO:0007669"/>
    <property type="project" value="UniProtKB-UniRule"/>
</dbReference>
<dbReference type="GO" id="GO:0043022">
    <property type="term" value="F:ribosome binding"/>
    <property type="evidence" value="ECO:0007669"/>
    <property type="project" value="InterPro"/>
</dbReference>
<dbReference type="HAMAP" id="MF_03010">
    <property type="entry name" value="eIF3k"/>
    <property type="match status" value="1"/>
</dbReference>
<dbReference type="FunFam" id="1.25.40.250:FF:000002">
    <property type="entry name" value="Eukaryotic translation initiation factor 3 subunit K"/>
    <property type="match status" value="1"/>
</dbReference>
<name>A0A835EV77_9POAL</name>
<evidence type="ECO:0000256" key="2">
    <source>
        <dbReference type="ARBA" id="ARBA00022540"/>
    </source>
</evidence>
<dbReference type="InterPro" id="IPR036390">
    <property type="entry name" value="WH_DNA-bd_sf"/>
</dbReference>
<evidence type="ECO:0000256" key="3">
    <source>
        <dbReference type="ARBA" id="ARBA00022917"/>
    </source>
</evidence>
<dbReference type="GO" id="GO:0016282">
    <property type="term" value="C:eukaryotic 43S preinitiation complex"/>
    <property type="evidence" value="ECO:0007669"/>
    <property type="project" value="UniProtKB-UniRule"/>
</dbReference>
<dbReference type="SUPFAM" id="SSF46785">
    <property type="entry name" value="Winged helix' DNA-binding domain"/>
    <property type="match status" value="1"/>
</dbReference>
<dbReference type="EMBL" id="JACEFO010001712">
    <property type="protein sequence ID" value="KAF8718159.1"/>
    <property type="molecule type" value="Genomic_DNA"/>
</dbReference>
<reference evidence="5" key="1">
    <citation type="submission" date="2020-07" db="EMBL/GenBank/DDBJ databases">
        <title>Genome sequence and genetic diversity analysis of an under-domesticated orphan crop, white fonio (Digitaria exilis).</title>
        <authorList>
            <person name="Bennetzen J.L."/>
            <person name="Chen S."/>
            <person name="Ma X."/>
            <person name="Wang X."/>
            <person name="Yssel A.E.J."/>
            <person name="Chaluvadi S.R."/>
            <person name="Johnson M."/>
            <person name="Gangashetty P."/>
            <person name="Hamidou F."/>
            <person name="Sanogo M.D."/>
            <person name="Zwaenepoel A."/>
            <person name="Wallace J."/>
            <person name="Van De Peer Y."/>
            <person name="Van Deynze A."/>
        </authorList>
    </citation>
    <scope>NUCLEOTIDE SEQUENCE</scope>
    <source>
        <tissue evidence="5">Leaves</tissue>
    </source>
</reference>
<keyword evidence="1 4" id="KW-0963">Cytoplasm</keyword>
<protein>
    <recommendedName>
        <fullName evidence="4">Eukaryotic translation initiation factor 3 subunit K</fullName>
        <shortName evidence="4">eIF3k</shortName>
    </recommendedName>
    <alternativeName>
        <fullName evidence="4">eIF-3 p25</fullName>
    </alternativeName>
</protein>
<evidence type="ECO:0000256" key="4">
    <source>
        <dbReference type="HAMAP-Rule" id="MF_03010"/>
    </source>
</evidence>
<dbReference type="Gene3D" id="1.10.10.10">
    <property type="entry name" value="Winged helix-like DNA-binding domain superfamily/Winged helix DNA-binding domain"/>
    <property type="match status" value="1"/>
</dbReference>
<dbReference type="InterPro" id="IPR016020">
    <property type="entry name" value="Transl_init_fac_sub12_N_euk"/>
</dbReference>
<dbReference type="GO" id="GO:0003723">
    <property type="term" value="F:RNA binding"/>
    <property type="evidence" value="ECO:0007669"/>
    <property type="project" value="UniProtKB-UniRule"/>
</dbReference>
<organism evidence="5 6">
    <name type="scientific">Digitaria exilis</name>
    <dbReference type="NCBI Taxonomy" id="1010633"/>
    <lineage>
        <taxon>Eukaryota</taxon>
        <taxon>Viridiplantae</taxon>
        <taxon>Streptophyta</taxon>
        <taxon>Embryophyta</taxon>
        <taxon>Tracheophyta</taxon>
        <taxon>Spermatophyta</taxon>
        <taxon>Magnoliopsida</taxon>
        <taxon>Liliopsida</taxon>
        <taxon>Poales</taxon>
        <taxon>Poaceae</taxon>
        <taxon>PACMAD clade</taxon>
        <taxon>Panicoideae</taxon>
        <taxon>Panicodae</taxon>
        <taxon>Paniceae</taxon>
        <taxon>Anthephorinae</taxon>
        <taxon>Digitaria</taxon>
    </lineage>
</organism>
<dbReference type="GO" id="GO:0006446">
    <property type="term" value="P:regulation of translational initiation"/>
    <property type="evidence" value="ECO:0007669"/>
    <property type="project" value="InterPro"/>
</dbReference>
<dbReference type="InterPro" id="IPR009374">
    <property type="entry name" value="eIF3k"/>
</dbReference>
<dbReference type="InterPro" id="IPR036388">
    <property type="entry name" value="WH-like_DNA-bd_sf"/>
</dbReference>
<dbReference type="AlphaFoldDB" id="A0A835EV77"/>
<proteinExistence type="inferred from homology"/>
<dbReference type="GO" id="GO:0003743">
    <property type="term" value="F:translation initiation factor activity"/>
    <property type="evidence" value="ECO:0007669"/>
    <property type="project" value="UniProtKB-UniRule"/>
</dbReference>
<dbReference type="Proteomes" id="UP000636709">
    <property type="component" value="Unassembled WGS sequence"/>
</dbReference>
<dbReference type="FunFam" id="1.10.10.10:FF:000378">
    <property type="entry name" value="Eukaryotic translation initiation factor 3 subunit K"/>
    <property type="match status" value="1"/>
</dbReference>
<evidence type="ECO:0000256" key="1">
    <source>
        <dbReference type="ARBA" id="ARBA00022490"/>
    </source>
</evidence>
<keyword evidence="2 4" id="KW-0396">Initiation factor</keyword>
<comment type="caution">
    <text evidence="5">The sequence shown here is derived from an EMBL/GenBank/DDBJ whole genome shotgun (WGS) entry which is preliminary data.</text>
</comment>
<evidence type="ECO:0000313" key="5">
    <source>
        <dbReference type="EMBL" id="KAF8718159.1"/>
    </source>
</evidence>
<dbReference type="GO" id="GO:0005852">
    <property type="term" value="C:eukaryotic translation initiation factor 3 complex"/>
    <property type="evidence" value="ECO:0007669"/>
    <property type="project" value="UniProtKB-UniRule"/>
</dbReference>
<keyword evidence="3 4" id="KW-0648">Protein biosynthesis</keyword>
<dbReference type="GO" id="GO:0033290">
    <property type="term" value="C:eukaryotic 48S preinitiation complex"/>
    <property type="evidence" value="ECO:0007669"/>
    <property type="project" value="UniProtKB-UniRule"/>
</dbReference>